<dbReference type="PANTHER" id="PTHR35007">
    <property type="entry name" value="INTEGRAL MEMBRANE PROTEIN-RELATED"/>
    <property type="match status" value="1"/>
</dbReference>
<evidence type="ECO:0000256" key="4">
    <source>
        <dbReference type="ARBA" id="ARBA00022989"/>
    </source>
</evidence>
<keyword evidence="4 6" id="KW-1133">Transmembrane helix</keyword>
<proteinExistence type="predicted"/>
<dbReference type="GO" id="GO:0005886">
    <property type="term" value="C:plasma membrane"/>
    <property type="evidence" value="ECO:0007669"/>
    <property type="project" value="UniProtKB-SubCell"/>
</dbReference>
<dbReference type="InterPro" id="IPR042094">
    <property type="entry name" value="T2SS_GspF_sf"/>
</dbReference>
<keyword evidence="2" id="KW-1003">Cell membrane</keyword>
<dbReference type="RefSeq" id="WP_150892189.1">
    <property type="nucleotide sequence ID" value="NZ_VYUY01000006.1"/>
</dbReference>
<dbReference type="PANTHER" id="PTHR35007:SF2">
    <property type="entry name" value="PILUS ASSEMBLE PROTEIN"/>
    <property type="match status" value="1"/>
</dbReference>
<evidence type="ECO:0000256" key="5">
    <source>
        <dbReference type="ARBA" id="ARBA00023136"/>
    </source>
</evidence>
<dbReference type="Pfam" id="PF00482">
    <property type="entry name" value="T2SSF"/>
    <property type="match status" value="1"/>
</dbReference>
<gene>
    <name evidence="8" type="ORF">F6B40_03805</name>
</gene>
<evidence type="ECO:0000256" key="1">
    <source>
        <dbReference type="ARBA" id="ARBA00004651"/>
    </source>
</evidence>
<name>A0A5N0TI79_9MICO</name>
<comment type="subcellular location">
    <subcellularLocation>
        <location evidence="1">Cell membrane</location>
        <topology evidence="1">Multi-pass membrane protein</topology>
    </subcellularLocation>
</comment>
<dbReference type="Proteomes" id="UP000326838">
    <property type="component" value="Unassembled WGS sequence"/>
</dbReference>
<feature type="transmembrane region" description="Helical" evidence="6">
    <location>
        <begin position="104"/>
        <end position="127"/>
    </location>
</feature>
<evidence type="ECO:0000256" key="6">
    <source>
        <dbReference type="SAM" id="Phobius"/>
    </source>
</evidence>
<evidence type="ECO:0000256" key="2">
    <source>
        <dbReference type="ARBA" id="ARBA00022475"/>
    </source>
</evidence>
<evidence type="ECO:0000259" key="7">
    <source>
        <dbReference type="Pfam" id="PF00482"/>
    </source>
</evidence>
<organism evidence="8 9">
    <name type="scientific">Microbacterium caowuchunii</name>
    <dbReference type="NCBI Taxonomy" id="2614638"/>
    <lineage>
        <taxon>Bacteria</taxon>
        <taxon>Bacillati</taxon>
        <taxon>Actinomycetota</taxon>
        <taxon>Actinomycetes</taxon>
        <taxon>Micrococcales</taxon>
        <taxon>Microbacteriaceae</taxon>
        <taxon>Microbacterium</taxon>
    </lineage>
</organism>
<feature type="transmembrane region" description="Helical" evidence="6">
    <location>
        <begin position="6"/>
        <end position="30"/>
    </location>
</feature>
<keyword evidence="3 6" id="KW-0812">Transmembrane</keyword>
<dbReference type="AlphaFoldDB" id="A0A5N0TI79"/>
<evidence type="ECO:0000313" key="9">
    <source>
        <dbReference type="Proteomes" id="UP000326838"/>
    </source>
</evidence>
<dbReference type="EMBL" id="VYUY01000006">
    <property type="protein sequence ID" value="KAA9134833.1"/>
    <property type="molecule type" value="Genomic_DNA"/>
</dbReference>
<comment type="caution">
    <text evidence="8">The sequence shown here is derived from an EMBL/GenBank/DDBJ whole genome shotgun (WGS) entry which is preliminary data.</text>
</comment>
<dbReference type="Gene3D" id="1.20.81.30">
    <property type="entry name" value="Type II secretion system (T2SS), domain F"/>
    <property type="match status" value="1"/>
</dbReference>
<protein>
    <submittedName>
        <fullName evidence="8">Type II secretion system F family protein</fullName>
    </submittedName>
</protein>
<sequence>MNPLTVTHLALSLVLGGAFGVGVALLLWATPRWSAPSLSRRLAPYLRDIADPRGMTPLAGTRWLGWPESLSRLTARVGGGEAVAARLQRAGWRMSADGFRARQLGWGLAGLVAGAALVVVLVASGAATPASALVPPIAAAAGVAACDLRLSRAARARAHRAAEELPTILEFLSLCLSAGEGAFDAIRRVAAVGSGEVVAELRRAVVEVGTGASLTDALARVARRLDTPSVTRSIDQIVAAIDRGAPLAQVLQAQATDARDDAKRQLIEQAGRKEIYMLVPMSIQFPFLTRVGPSHATTSSRP</sequence>
<evidence type="ECO:0000256" key="3">
    <source>
        <dbReference type="ARBA" id="ARBA00022692"/>
    </source>
</evidence>
<reference evidence="9" key="1">
    <citation type="submission" date="2019-09" db="EMBL/GenBank/DDBJ databases">
        <title>Mumia zhuanghuii sp. nov. isolated from the intestinal contents of plateau pika (Ochotona curzoniae) in the Qinghai-Tibet plateau of China.</title>
        <authorList>
            <person name="Tian Z."/>
        </authorList>
    </citation>
    <scope>NUCLEOTIDE SEQUENCE [LARGE SCALE GENOMIC DNA]</scope>
    <source>
        <strain evidence="9">L-033</strain>
    </source>
</reference>
<evidence type="ECO:0000313" key="8">
    <source>
        <dbReference type="EMBL" id="KAA9134833.1"/>
    </source>
</evidence>
<feature type="domain" description="Type II secretion system protein GspF" evidence="7">
    <location>
        <begin position="169"/>
        <end position="288"/>
    </location>
</feature>
<keyword evidence="9" id="KW-1185">Reference proteome</keyword>
<keyword evidence="5 6" id="KW-0472">Membrane</keyword>
<accession>A0A5N0TI79</accession>
<dbReference type="InterPro" id="IPR018076">
    <property type="entry name" value="T2SS_GspF_dom"/>
</dbReference>